<accession>A0A2Z4Y5C3</accession>
<evidence type="ECO:0000313" key="3">
    <source>
        <dbReference type="EMBL" id="AXA35912.1"/>
    </source>
</evidence>
<dbReference type="Proteomes" id="UP000262583">
    <property type="component" value="Chromosome"/>
</dbReference>
<sequence>MDSAAEGSVGSTPDKCTDWVLLPWSWRSVLVPGAAALLSLALIPYGVAIFRVLQPALENAPLQHLFALALQYANPFAPVVVLLTVWMLDRRRRHFLPYLVVGALAAGGLNSVIKETAGRRRPEWSINLDAHREKVMLERAQRHPDKYIPIEHRDLWLGLHRNRLWFADWDASFPSGHACAAFALAAFLCAMYPEARWIWLGLAVLAALARVKSSHHYLEDILMGGAIGWTVSLWAFSWRWPGRVGRFLTGSRSPAESHVDTRQADNVITETMVSFRNP</sequence>
<dbReference type="Gene3D" id="1.20.144.10">
    <property type="entry name" value="Phosphatidic acid phosphatase type 2/haloperoxidase"/>
    <property type="match status" value="1"/>
</dbReference>
<dbReference type="Pfam" id="PF01569">
    <property type="entry name" value="PAP2"/>
    <property type="match status" value="1"/>
</dbReference>
<feature type="transmembrane region" description="Helical" evidence="1">
    <location>
        <begin position="29"/>
        <end position="53"/>
    </location>
</feature>
<name>A0A2Z4Y5C3_SUMC1</name>
<feature type="transmembrane region" description="Helical" evidence="1">
    <location>
        <begin position="65"/>
        <end position="88"/>
    </location>
</feature>
<feature type="transmembrane region" description="Helical" evidence="1">
    <location>
        <begin position="197"/>
        <end position="215"/>
    </location>
</feature>
<keyword evidence="1" id="KW-1133">Transmembrane helix</keyword>
<dbReference type="AlphaFoldDB" id="A0A2Z4Y5C3"/>
<organism evidence="3 4">
    <name type="scientific">Sumerlaea chitinivorans</name>
    <dbReference type="NCBI Taxonomy" id="2250252"/>
    <lineage>
        <taxon>Bacteria</taxon>
        <taxon>Candidatus Sumerlaeota</taxon>
        <taxon>Candidatus Sumerlaeia</taxon>
        <taxon>Candidatus Sumerlaeales</taxon>
        <taxon>Candidatus Sumerlaeaceae</taxon>
        <taxon>Candidatus Sumerlaea</taxon>
    </lineage>
</organism>
<gene>
    <name evidence="3" type="ORF">BRCON_1135</name>
</gene>
<protein>
    <recommendedName>
        <fullName evidence="2">Phosphatidic acid phosphatase type 2/haloperoxidase domain-containing protein</fullName>
    </recommendedName>
</protein>
<feature type="domain" description="Phosphatidic acid phosphatase type 2/haloperoxidase" evidence="2">
    <location>
        <begin position="96"/>
        <end position="236"/>
    </location>
</feature>
<dbReference type="EMBL" id="CP030759">
    <property type="protein sequence ID" value="AXA35912.1"/>
    <property type="molecule type" value="Genomic_DNA"/>
</dbReference>
<feature type="transmembrane region" description="Helical" evidence="1">
    <location>
        <begin position="221"/>
        <end position="238"/>
    </location>
</feature>
<feature type="transmembrane region" description="Helical" evidence="1">
    <location>
        <begin position="95"/>
        <end position="113"/>
    </location>
</feature>
<dbReference type="KEGG" id="schv:BRCON_1135"/>
<dbReference type="SUPFAM" id="SSF48317">
    <property type="entry name" value="Acid phosphatase/Vanadium-dependent haloperoxidase"/>
    <property type="match status" value="1"/>
</dbReference>
<evidence type="ECO:0000256" key="1">
    <source>
        <dbReference type="SAM" id="Phobius"/>
    </source>
</evidence>
<dbReference type="SMART" id="SM00014">
    <property type="entry name" value="acidPPc"/>
    <property type="match status" value="1"/>
</dbReference>
<keyword evidence="1" id="KW-0472">Membrane</keyword>
<keyword evidence="1" id="KW-0812">Transmembrane</keyword>
<dbReference type="InterPro" id="IPR036938">
    <property type="entry name" value="PAP2/HPO_sf"/>
</dbReference>
<evidence type="ECO:0000259" key="2">
    <source>
        <dbReference type="SMART" id="SM00014"/>
    </source>
</evidence>
<evidence type="ECO:0000313" key="4">
    <source>
        <dbReference type="Proteomes" id="UP000262583"/>
    </source>
</evidence>
<proteinExistence type="predicted"/>
<feature type="transmembrane region" description="Helical" evidence="1">
    <location>
        <begin position="171"/>
        <end position="190"/>
    </location>
</feature>
<reference evidence="3 4" key="1">
    <citation type="submission" date="2018-05" db="EMBL/GenBank/DDBJ databases">
        <title>A metagenomic window into the 2 km-deep terrestrial subsurface aquifer revealed taxonomically and functionally diverse microbial community comprising novel uncultured bacterial lineages.</title>
        <authorList>
            <person name="Kadnikov V.V."/>
            <person name="Mardanov A.V."/>
            <person name="Beletsky A.V."/>
            <person name="Banks D."/>
            <person name="Pimenov N.V."/>
            <person name="Frank Y.A."/>
            <person name="Karnachuk O.V."/>
            <person name="Ravin N.V."/>
        </authorList>
    </citation>
    <scope>NUCLEOTIDE SEQUENCE [LARGE SCALE GENOMIC DNA]</scope>
    <source>
        <strain evidence="3">BY</strain>
    </source>
</reference>
<dbReference type="InterPro" id="IPR000326">
    <property type="entry name" value="PAP2/HPO"/>
</dbReference>